<name>A0A078HR62_BRANA</name>
<evidence type="ECO:0000313" key="1">
    <source>
        <dbReference type="EMBL" id="CDY39809.1"/>
    </source>
</evidence>
<protein>
    <submittedName>
        <fullName evidence="1">BnaA09g10610D protein</fullName>
    </submittedName>
</protein>
<organism evidence="1 2">
    <name type="scientific">Brassica napus</name>
    <name type="common">Rape</name>
    <dbReference type="NCBI Taxonomy" id="3708"/>
    <lineage>
        <taxon>Eukaryota</taxon>
        <taxon>Viridiplantae</taxon>
        <taxon>Streptophyta</taxon>
        <taxon>Embryophyta</taxon>
        <taxon>Tracheophyta</taxon>
        <taxon>Spermatophyta</taxon>
        <taxon>Magnoliopsida</taxon>
        <taxon>eudicotyledons</taxon>
        <taxon>Gunneridae</taxon>
        <taxon>Pentapetalae</taxon>
        <taxon>rosids</taxon>
        <taxon>malvids</taxon>
        <taxon>Brassicales</taxon>
        <taxon>Brassicaceae</taxon>
        <taxon>Brassiceae</taxon>
        <taxon>Brassica</taxon>
    </lineage>
</organism>
<reference evidence="1 2" key="1">
    <citation type="journal article" date="2014" name="Science">
        <title>Plant genetics. Early allopolyploid evolution in the post-Neolithic Brassica napus oilseed genome.</title>
        <authorList>
            <person name="Chalhoub B."/>
            <person name="Denoeud F."/>
            <person name="Liu S."/>
            <person name="Parkin I.A."/>
            <person name="Tang H."/>
            <person name="Wang X."/>
            <person name="Chiquet J."/>
            <person name="Belcram H."/>
            <person name="Tong C."/>
            <person name="Samans B."/>
            <person name="Correa M."/>
            <person name="Da Silva C."/>
            <person name="Just J."/>
            <person name="Falentin C."/>
            <person name="Koh C.S."/>
            <person name="Le Clainche I."/>
            <person name="Bernard M."/>
            <person name="Bento P."/>
            <person name="Noel B."/>
            <person name="Labadie K."/>
            <person name="Alberti A."/>
            <person name="Charles M."/>
            <person name="Arnaud D."/>
            <person name="Guo H."/>
            <person name="Daviaud C."/>
            <person name="Alamery S."/>
            <person name="Jabbari K."/>
            <person name="Zhao M."/>
            <person name="Edger P.P."/>
            <person name="Chelaifa H."/>
            <person name="Tack D."/>
            <person name="Lassalle G."/>
            <person name="Mestiri I."/>
            <person name="Schnel N."/>
            <person name="Le Paslier M.C."/>
            <person name="Fan G."/>
            <person name="Renault V."/>
            <person name="Bayer P.E."/>
            <person name="Golicz A.A."/>
            <person name="Manoli S."/>
            <person name="Lee T.H."/>
            <person name="Thi V.H."/>
            <person name="Chalabi S."/>
            <person name="Hu Q."/>
            <person name="Fan C."/>
            <person name="Tollenaere R."/>
            <person name="Lu Y."/>
            <person name="Battail C."/>
            <person name="Shen J."/>
            <person name="Sidebottom C.H."/>
            <person name="Wang X."/>
            <person name="Canaguier A."/>
            <person name="Chauveau A."/>
            <person name="Berard A."/>
            <person name="Deniot G."/>
            <person name="Guan M."/>
            <person name="Liu Z."/>
            <person name="Sun F."/>
            <person name="Lim Y.P."/>
            <person name="Lyons E."/>
            <person name="Town C.D."/>
            <person name="Bancroft I."/>
            <person name="Wang X."/>
            <person name="Meng J."/>
            <person name="Ma J."/>
            <person name="Pires J.C."/>
            <person name="King G.J."/>
            <person name="Brunel D."/>
            <person name="Delourme R."/>
            <person name="Renard M."/>
            <person name="Aury J.M."/>
            <person name="Adams K.L."/>
            <person name="Batley J."/>
            <person name="Snowdon R.J."/>
            <person name="Tost J."/>
            <person name="Edwards D."/>
            <person name="Zhou Y."/>
            <person name="Hua W."/>
            <person name="Sharpe A.G."/>
            <person name="Paterson A.H."/>
            <person name="Guan C."/>
            <person name="Wincker P."/>
        </authorList>
    </citation>
    <scope>NUCLEOTIDE SEQUENCE [LARGE SCALE GENOMIC DNA]</scope>
    <source>
        <strain evidence="2">cv. Darmor-bzh</strain>
    </source>
</reference>
<keyword evidence="2" id="KW-1185">Reference proteome</keyword>
<sequence length="36" mass="4199">MKRSISTSIASKAKNFLNHRRLLERDRKTHLNCSVS</sequence>
<dbReference type="Proteomes" id="UP000028999">
    <property type="component" value="Unassembled WGS sequence"/>
</dbReference>
<dbReference type="PaxDb" id="3708-A0A078HR62"/>
<accession>A0A078HR62</accession>
<gene>
    <name evidence="1" type="primary">BnaA09g10610D</name>
    <name evidence="1" type="ORF">GSBRNA2T00068621001</name>
</gene>
<dbReference type="Gramene" id="CDY39809">
    <property type="protein sequence ID" value="CDY39809"/>
    <property type="gene ID" value="GSBRNA2T00068621001"/>
</dbReference>
<proteinExistence type="predicted"/>
<dbReference type="EMBL" id="LK032457">
    <property type="protein sequence ID" value="CDY39809.1"/>
    <property type="molecule type" value="Genomic_DNA"/>
</dbReference>
<evidence type="ECO:0000313" key="2">
    <source>
        <dbReference type="Proteomes" id="UP000028999"/>
    </source>
</evidence>
<dbReference type="AlphaFoldDB" id="A0A078HR62"/>